<feature type="domain" description="EGF-like" evidence="14">
    <location>
        <begin position="408"/>
        <end position="439"/>
    </location>
</feature>
<comment type="subcellular location">
    <subcellularLocation>
        <location evidence="2">Secreted</location>
    </subcellularLocation>
</comment>
<dbReference type="PRINTS" id="PR01901">
    <property type="entry name" value="WIFPROTEIN"/>
</dbReference>
<protein>
    <recommendedName>
        <fullName evidence="3">Wnt inhibitory factor 1</fullName>
    </recommendedName>
</protein>
<feature type="disulfide bond" evidence="13">
    <location>
        <begin position="333"/>
        <end position="342"/>
    </location>
</feature>
<evidence type="ECO:0000313" key="16">
    <source>
        <dbReference type="EMBL" id="KAG8514201.1"/>
    </source>
</evidence>
<dbReference type="InterPro" id="IPR003306">
    <property type="entry name" value="WIF"/>
</dbReference>
<reference evidence="16" key="1">
    <citation type="journal article" date="2021" name="Evol. Appl.">
        <title>The genome of the Pyrenean desman and the effects of bottlenecks and inbreeding on the genomic landscape of an endangered species.</title>
        <authorList>
            <person name="Escoda L."/>
            <person name="Castresana J."/>
        </authorList>
    </citation>
    <scope>NUCLEOTIDE SEQUENCE</scope>
    <source>
        <strain evidence="16">IBE-C5619</strain>
    </source>
</reference>
<dbReference type="PANTHER" id="PTHR14949">
    <property type="entry name" value="EGF-LIKE-DOMAIN, MULTIPLE 7, 8"/>
    <property type="match status" value="1"/>
</dbReference>
<keyword evidence="11" id="KW-0325">Glycoprotein</keyword>
<evidence type="ECO:0000256" key="12">
    <source>
        <dbReference type="ARBA" id="ARBA00063703"/>
    </source>
</evidence>
<comment type="caution">
    <text evidence="13">Lacks conserved residue(s) required for the propagation of feature annotation.</text>
</comment>
<dbReference type="SMART" id="SM00469">
    <property type="entry name" value="WIF"/>
    <property type="match status" value="1"/>
</dbReference>
<dbReference type="CDD" id="cd00054">
    <property type="entry name" value="EGF_CA"/>
    <property type="match status" value="2"/>
</dbReference>
<sequence length="518" mass="56502">MKTETSDTPGVLCTIVLRSSPHRAPAGRVLAPWRERGLRGSRAAPPLAPPSGGQLVFRMLASLALPTLRLFRPLSLRRPSSCPAHACLPPSLLLLLSLAHSCTRVGRLHAQRSKPEQLQLRQLRAACLQVRSSMARRSSFPAAALALWSILQCLLVLRAEVGQPREESLYLWIDAHQARVLIGFEEDILIVSEGKMAPFTHDFRKAQQRMPAIPVNIHSMNFTWQAAGQAEYFYEFLSLHSLDKGIMADPTVNVPLLGTVPHKASVVQVGFPCLGKQDGVAAFEVNVIVMNAEGNTILQTPQNAIFFKTCQQAECPGGCRNGGFCNERRICECPDGFYGPHCEKALCTPRCMNGGLCVTPGFCICPPGFYGVNCDKANCSNTCFNGGTCFYPGKCICPPGLEGEQCEISKCPQPCRNGGKCIGKSKCKCSKGYQGDLCSKPVCEPGCGVHGTCHEPNKCQCQEGWHGRHCNKTVNNFAGYGASLMHALRPAGARLRLHTPSLKKAEEQQEPPESNYIW</sequence>
<dbReference type="PROSITE" id="PS50814">
    <property type="entry name" value="WIF"/>
    <property type="match status" value="1"/>
</dbReference>
<evidence type="ECO:0000256" key="8">
    <source>
        <dbReference type="ARBA" id="ARBA00022729"/>
    </source>
</evidence>
<evidence type="ECO:0000256" key="1">
    <source>
        <dbReference type="ARBA" id="ARBA00003309"/>
    </source>
</evidence>
<dbReference type="Pfam" id="PF02019">
    <property type="entry name" value="WIF"/>
    <property type="match status" value="1"/>
</dbReference>
<keyword evidence="7" id="KW-0879">Wnt signaling pathway</keyword>
<evidence type="ECO:0000259" key="14">
    <source>
        <dbReference type="PROSITE" id="PS50026"/>
    </source>
</evidence>
<accession>A0A8J6A754</accession>
<feature type="domain" description="EGF-like" evidence="14">
    <location>
        <begin position="311"/>
        <end position="343"/>
    </location>
</feature>
<dbReference type="FunFam" id="2.10.25.10:FF:000295">
    <property type="entry name" value="Wnt inhibitory factor 1"/>
    <property type="match status" value="1"/>
</dbReference>
<dbReference type="PROSITE" id="PS01186">
    <property type="entry name" value="EGF_2"/>
    <property type="match status" value="3"/>
</dbReference>
<gene>
    <name evidence="16" type="ORF">J0S82_003801</name>
</gene>
<evidence type="ECO:0000256" key="11">
    <source>
        <dbReference type="ARBA" id="ARBA00023180"/>
    </source>
</evidence>
<feature type="domain" description="WIF" evidence="15">
    <location>
        <begin position="171"/>
        <end position="310"/>
    </location>
</feature>
<feature type="disulfide bond" evidence="13">
    <location>
        <begin position="429"/>
        <end position="438"/>
    </location>
</feature>
<dbReference type="GO" id="GO:0005102">
    <property type="term" value="F:signaling receptor binding"/>
    <property type="evidence" value="ECO:0007669"/>
    <property type="project" value="TreeGrafter"/>
</dbReference>
<keyword evidence="5" id="KW-0964">Secreted</keyword>
<feature type="disulfide bond" evidence="13">
    <location>
        <begin position="411"/>
        <end position="421"/>
    </location>
</feature>
<dbReference type="InterPro" id="IPR050969">
    <property type="entry name" value="Dev_Signal_Modulators"/>
</dbReference>
<feature type="domain" description="EGF-like" evidence="14">
    <location>
        <begin position="375"/>
        <end position="407"/>
    </location>
</feature>
<dbReference type="GO" id="GO:0016055">
    <property type="term" value="P:Wnt signaling pathway"/>
    <property type="evidence" value="ECO:0007669"/>
    <property type="project" value="UniProtKB-KW"/>
</dbReference>
<evidence type="ECO:0000313" key="17">
    <source>
        <dbReference type="Proteomes" id="UP000700334"/>
    </source>
</evidence>
<organism evidence="16 17">
    <name type="scientific">Galemys pyrenaicus</name>
    <name type="common">Iberian desman</name>
    <name type="synonym">Pyrenean desman</name>
    <dbReference type="NCBI Taxonomy" id="202257"/>
    <lineage>
        <taxon>Eukaryota</taxon>
        <taxon>Metazoa</taxon>
        <taxon>Chordata</taxon>
        <taxon>Craniata</taxon>
        <taxon>Vertebrata</taxon>
        <taxon>Euteleostomi</taxon>
        <taxon>Mammalia</taxon>
        <taxon>Eutheria</taxon>
        <taxon>Laurasiatheria</taxon>
        <taxon>Eulipotyphla</taxon>
        <taxon>Talpidae</taxon>
        <taxon>Galemys</taxon>
    </lineage>
</organism>
<dbReference type="AlphaFoldDB" id="A0A8J6A754"/>
<comment type="function">
    <text evidence="1">Binds to WNT proteins and inhibits their activities. May be involved in mesoderm segmentation.</text>
</comment>
<dbReference type="FunFam" id="2.10.25.10:FF:000276">
    <property type="entry name" value="Wnt inhibitory factor 1"/>
    <property type="match status" value="1"/>
</dbReference>
<dbReference type="InterPro" id="IPR013032">
    <property type="entry name" value="EGF-like_CS"/>
</dbReference>
<dbReference type="GO" id="GO:0005576">
    <property type="term" value="C:extracellular region"/>
    <property type="evidence" value="ECO:0007669"/>
    <property type="project" value="UniProtKB-SubCell"/>
</dbReference>
<dbReference type="SMART" id="SM00181">
    <property type="entry name" value="EGF"/>
    <property type="match status" value="5"/>
</dbReference>
<feature type="disulfide bond" evidence="13">
    <location>
        <begin position="443"/>
        <end position="453"/>
    </location>
</feature>
<evidence type="ECO:0000256" key="3">
    <source>
        <dbReference type="ARBA" id="ARBA00013854"/>
    </source>
</evidence>
<evidence type="ECO:0000256" key="10">
    <source>
        <dbReference type="ARBA" id="ARBA00023157"/>
    </source>
</evidence>
<keyword evidence="4" id="KW-0217">Developmental protein</keyword>
<evidence type="ECO:0000256" key="4">
    <source>
        <dbReference type="ARBA" id="ARBA00022473"/>
    </source>
</evidence>
<evidence type="ECO:0000256" key="5">
    <source>
        <dbReference type="ARBA" id="ARBA00022525"/>
    </source>
</evidence>
<name>A0A8J6A754_GALPY</name>
<dbReference type="InterPro" id="IPR038677">
    <property type="entry name" value="WIF_sf"/>
</dbReference>
<keyword evidence="9" id="KW-0677">Repeat</keyword>
<dbReference type="PROSITE" id="PS50026">
    <property type="entry name" value="EGF_3"/>
    <property type="match status" value="4"/>
</dbReference>
<evidence type="ECO:0000259" key="15">
    <source>
        <dbReference type="PROSITE" id="PS50814"/>
    </source>
</evidence>
<keyword evidence="8" id="KW-0732">Signal</keyword>
<evidence type="ECO:0000256" key="9">
    <source>
        <dbReference type="ARBA" id="ARBA00022737"/>
    </source>
</evidence>
<keyword evidence="17" id="KW-1185">Reference proteome</keyword>
<dbReference type="InterPro" id="IPR000742">
    <property type="entry name" value="EGF"/>
</dbReference>
<dbReference type="Gene3D" id="2.60.40.2170">
    <property type="entry name" value="Wnt, WIF domain"/>
    <property type="match status" value="1"/>
</dbReference>
<evidence type="ECO:0000256" key="2">
    <source>
        <dbReference type="ARBA" id="ARBA00004613"/>
    </source>
</evidence>
<dbReference type="InterPro" id="IPR013309">
    <property type="entry name" value="Wnt-inh"/>
</dbReference>
<comment type="caution">
    <text evidence="16">The sequence shown here is derived from an EMBL/GenBank/DDBJ whole genome shotgun (WGS) entry which is preliminary data.</text>
</comment>
<dbReference type="OrthoDB" id="10266706at2759"/>
<dbReference type="FunFam" id="2.60.40.2170:FF:000001">
    <property type="entry name" value="WNT inhibitory factor 1"/>
    <property type="match status" value="1"/>
</dbReference>
<comment type="subunit">
    <text evidence="12">Interacts with MYOC.</text>
</comment>
<feature type="domain" description="EGF-like" evidence="14">
    <location>
        <begin position="440"/>
        <end position="471"/>
    </location>
</feature>
<feature type="disulfide bond" evidence="13">
    <location>
        <begin position="461"/>
        <end position="470"/>
    </location>
</feature>
<feature type="disulfide bond" evidence="13">
    <location>
        <begin position="315"/>
        <end position="325"/>
    </location>
</feature>
<feature type="disulfide bond" evidence="13">
    <location>
        <begin position="397"/>
        <end position="406"/>
    </location>
</feature>
<dbReference type="Gene3D" id="2.10.25.10">
    <property type="entry name" value="Laminin"/>
    <property type="match status" value="2"/>
</dbReference>
<evidence type="ECO:0000256" key="6">
    <source>
        <dbReference type="ARBA" id="ARBA00022536"/>
    </source>
</evidence>
<dbReference type="Pfam" id="PF21700">
    <property type="entry name" value="EGF_DL_JAG"/>
    <property type="match status" value="1"/>
</dbReference>
<proteinExistence type="predicted"/>
<dbReference type="GO" id="GO:0009986">
    <property type="term" value="C:cell surface"/>
    <property type="evidence" value="ECO:0007669"/>
    <property type="project" value="TreeGrafter"/>
</dbReference>
<evidence type="ECO:0000256" key="13">
    <source>
        <dbReference type="PROSITE-ProRule" id="PRU00076"/>
    </source>
</evidence>
<dbReference type="Proteomes" id="UP000700334">
    <property type="component" value="Unassembled WGS sequence"/>
</dbReference>
<dbReference type="Pfam" id="PF12661">
    <property type="entry name" value="hEGF"/>
    <property type="match status" value="3"/>
</dbReference>
<keyword evidence="10 13" id="KW-1015">Disulfide bond</keyword>
<dbReference type="PANTHER" id="PTHR14949:SF32">
    <property type="entry name" value="WNT INHIBITORY FACTOR 1"/>
    <property type="match status" value="1"/>
</dbReference>
<dbReference type="PROSITE" id="PS00022">
    <property type="entry name" value="EGF_1"/>
    <property type="match status" value="4"/>
</dbReference>
<keyword evidence="6 13" id="KW-0245">EGF-like domain</keyword>
<evidence type="ECO:0000256" key="7">
    <source>
        <dbReference type="ARBA" id="ARBA00022687"/>
    </source>
</evidence>
<dbReference type="EMBL" id="JAGFMF010011752">
    <property type="protein sequence ID" value="KAG8514201.1"/>
    <property type="molecule type" value="Genomic_DNA"/>
</dbReference>
<feature type="disulfide bond" evidence="13">
    <location>
        <begin position="379"/>
        <end position="389"/>
    </location>
</feature>